<keyword evidence="4" id="KW-0238">DNA-binding</keyword>
<dbReference type="InterPro" id="IPR036388">
    <property type="entry name" value="WH-like_DNA-bd_sf"/>
</dbReference>
<dbReference type="KEGG" id="rsa:RSal33209_0154"/>
<keyword evidence="7" id="KW-1133">Transmembrane helix</keyword>
<dbReference type="Gene3D" id="1.10.10.1320">
    <property type="entry name" value="Anti-sigma factor, zinc-finger domain"/>
    <property type="match status" value="1"/>
</dbReference>
<evidence type="ECO:0000256" key="1">
    <source>
        <dbReference type="ARBA" id="ARBA00010641"/>
    </source>
</evidence>
<protein>
    <submittedName>
        <fullName evidence="9">Hypothetical membrane protein</fullName>
    </submittedName>
</protein>
<feature type="region of interest" description="Disordered" evidence="6">
    <location>
        <begin position="333"/>
        <end position="408"/>
    </location>
</feature>
<keyword evidence="5" id="KW-0804">Transcription</keyword>
<dbReference type="EMBL" id="CP000910">
    <property type="protein sequence ID" value="ABY21910.1"/>
    <property type="molecule type" value="Genomic_DNA"/>
</dbReference>
<dbReference type="SUPFAM" id="SSF88659">
    <property type="entry name" value="Sigma3 and sigma4 domains of RNA polymerase sigma factors"/>
    <property type="match status" value="1"/>
</dbReference>
<feature type="transmembrane region" description="Helical" evidence="7">
    <location>
        <begin position="305"/>
        <end position="329"/>
    </location>
</feature>
<evidence type="ECO:0000256" key="2">
    <source>
        <dbReference type="ARBA" id="ARBA00023015"/>
    </source>
</evidence>
<keyword evidence="7" id="KW-0472">Membrane</keyword>
<gene>
    <name evidence="9" type="ordered locus">RSal33209_0154</name>
</gene>
<dbReference type="Proteomes" id="UP000002007">
    <property type="component" value="Chromosome"/>
</dbReference>
<dbReference type="GO" id="GO:0006352">
    <property type="term" value="P:DNA-templated transcription initiation"/>
    <property type="evidence" value="ECO:0007669"/>
    <property type="project" value="InterPro"/>
</dbReference>
<feature type="region of interest" description="Disordered" evidence="6">
    <location>
        <begin position="1"/>
        <end position="22"/>
    </location>
</feature>
<dbReference type="InterPro" id="IPR039425">
    <property type="entry name" value="RNA_pol_sigma-70-like"/>
</dbReference>
<feature type="compositionally biased region" description="Pro residues" evidence="6">
    <location>
        <begin position="371"/>
        <end position="390"/>
    </location>
</feature>
<dbReference type="InterPro" id="IPR041916">
    <property type="entry name" value="Anti_sigma_zinc_sf"/>
</dbReference>
<dbReference type="InterPro" id="IPR007627">
    <property type="entry name" value="RNA_pol_sigma70_r2"/>
</dbReference>
<comment type="similarity">
    <text evidence="1">Belongs to the sigma-70 factor family. ECF subfamily.</text>
</comment>
<evidence type="ECO:0000256" key="4">
    <source>
        <dbReference type="ARBA" id="ARBA00023125"/>
    </source>
</evidence>
<reference evidence="10" key="1">
    <citation type="journal article" date="2008" name="J. Bacteriol.">
        <title>Genome sequence of the fish pathogen Renibacterium salmoninarum suggests reductive evolution away from an environmental Arthrobacter ancestor.</title>
        <authorList>
            <person name="Wiens G.D."/>
            <person name="Rockey D.D."/>
            <person name="Wu Z."/>
            <person name="Chang J."/>
            <person name="Levy R."/>
            <person name="Crane S."/>
            <person name="Chen D.S."/>
            <person name="Capri G.R."/>
            <person name="Burnett J.R."/>
            <person name="Sudheesh P.S."/>
            <person name="Schipma M.J."/>
            <person name="Burd H."/>
            <person name="Bhattacharyya A."/>
            <person name="Rhodes L.D."/>
            <person name="Kaul R."/>
            <person name="Strom M.S."/>
        </authorList>
    </citation>
    <scope>NUCLEOTIDE SEQUENCE [LARGE SCALE GENOMIC DNA]</scope>
    <source>
        <strain evidence="10">ATCC 33209 / DSM 20767 / JCM 11484 / NBRC 15589 / NCIMB 2235</strain>
    </source>
</reference>
<dbReference type="Gene3D" id="1.10.10.10">
    <property type="entry name" value="Winged helix-like DNA-binding domain superfamily/Winged helix DNA-binding domain"/>
    <property type="match status" value="1"/>
</dbReference>
<dbReference type="InterPro" id="IPR013324">
    <property type="entry name" value="RNA_pol_sigma_r3/r4-like"/>
</dbReference>
<dbReference type="Gene3D" id="1.10.1740.10">
    <property type="match status" value="1"/>
</dbReference>
<keyword evidence="7" id="KW-0812">Transmembrane</keyword>
<dbReference type="PANTHER" id="PTHR43133">
    <property type="entry name" value="RNA POLYMERASE ECF-TYPE SIGMA FACTO"/>
    <property type="match status" value="1"/>
</dbReference>
<dbReference type="InterPro" id="IPR013325">
    <property type="entry name" value="RNA_pol_sigma_r2"/>
</dbReference>
<dbReference type="HOGENOM" id="CLU_021839_3_1_11"/>
<dbReference type="Pfam" id="PF04542">
    <property type="entry name" value="Sigma70_r2"/>
    <property type="match status" value="1"/>
</dbReference>
<dbReference type="NCBIfam" id="TIGR02937">
    <property type="entry name" value="sigma70-ECF"/>
    <property type="match status" value="1"/>
</dbReference>
<proteinExistence type="inferred from homology"/>
<evidence type="ECO:0000256" key="5">
    <source>
        <dbReference type="ARBA" id="ARBA00023163"/>
    </source>
</evidence>
<evidence type="ECO:0000313" key="10">
    <source>
        <dbReference type="Proteomes" id="UP000002007"/>
    </source>
</evidence>
<dbReference type="PRINTS" id="PR01217">
    <property type="entry name" value="PRICHEXTENSN"/>
</dbReference>
<evidence type="ECO:0000256" key="3">
    <source>
        <dbReference type="ARBA" id="ARBA00023082"/>
    </source>
</evidence>
<evidence type="ECO:0000256" key="6">
    <source>
        <dbReference type="SAM" id="MobiDB-lite"/>
    </source>
</evidence>
<dbReference type="GO" id="GO:0016987">
    <property type="term" value="F:sigma factor activity"/>
    <property type="evidence" value="ECO:0007669"/>
    <property type="project" value="UniProtKB-KW"/>
</dbReference>
<dbReference type="AlphaFoldDB" id="A9WLB4"/>
<keyword evidence="2" id="KW-0805">Transcription regulation</keyword>
<dbReference type="SUPFAM" id="SSF88946">
    <property type="entry name" value="Sigma2 domain of RNA polymerase sigma factors"/>
    <property type="match status" value="1"/>
</dbReference>
<dbReference type="InterPro" id="IPR014284">
    <property type="entry name" value="RNA_pol_sigma-70_dom"/>
</dbReference>
<accession>A9WLB4</accession>
<dbReference type="PANTHER" id="PTHR43133:SF8">
    <property type="entry name" value="RNA POLYMERASE SIGMA FACTOR HI_1459-RELATED"/>
    <property type="match status" value="1"/>
</dbReference>
<evidence type="ECO:0000256" key="7">
    <source>
        <dbReference type="SAM" id="Phobius"/>
    </source>
</evidence>
<dbReference type="eggNOG" id="COG3266">
    <property type="taxonomic scope" value="Bacteria"/>
</dbReference>
<evidence type="ECO:0000313" key="9">
    <source>
        <dbReference type="EMBL" id="ABY21910.1"/>
    </source>
</evidence>
<evidence type="ECO:0000259" key="8">
    <source>
        <dbReference type="Pfam" id="PF04542"/>
    </source>
</evidence>
<keyword evidence="10" id="KW-1185">Reference proteome</keyword>
<dbReference type="GO" id="GO:0003677">
    <property type="term" value="F:DNA binding"/>
    <property type="evidence" value="ECO:0007669"/>
    <property type="project" value="UniProtKB-KW"/>
</dbReference>
<feature type="compositionally biased region" description="Polar residues" evidence="6">
    <location>
        <begin position="344"/>
        <end position="358"/>
    </location>
</feature>
<sequence length="529" mass="55679">MDSSMGEVSSPEHGGPDQTSDGELIARVRTGDTAAFGQLFERHRDVALSVARRNSDSATDAEDAVSEAFSSIFQALSAGKGPDSFFRAYLLSAVTRIARHRNVHAGRSGLTSETEILDQATQDADPVLLEFESNTVSQAFSILPERWQAVLWYLDVERMKPAMAATYLGLSPNAVSALAIRARDGLRKAYLQSHVSETVQDNCAPYASKLGSFAMNTLRRTERRAVQEHLENCAKCTAVLLELTDVSSAMRAGLIPVVLGAGALGWFGLAPAGGVVASAGLLVWLQGIVRAIFEWFQQLGRTTLAVSGAAVVVVAVAVAAVASQGFGLWSPPPTAQAEPAAPTSNSPQVQPTAETSPVASPPPTEVGETPSPLPPVAVPSPLPVPSPTAPPSARNDPTPSATPSPAVPPTQAAQLLVSASASARPPSSAPLLRVSFNVSGTTMLEPATVTLRLKGDSSLAFGLWDHQPAGWQCEVVDKATIRCESKAPDRADLSFNIYALVSPTAASAVLNYEYSSSQTRIFSADYLLR</sequence>
<name>A9WLB4_RENSM</name>
<dbReference type="eggNOG" id="COG1595">
    <property type="taxonomic scope" value="Bacteria"/>
</dbReference>
<keyword evidence="3" id="KW-0731">Sigma factor</keyword>
<dbReference type="STRING" id="288705.RSal33209_0154"/>
<organism evidence="9 10">
    <name type="scientific">Renibacterium salmoninarum (strain ATCC 33209 / DSM 20767 / JCM 11484 / NBRC 15589 / NCIMB 2235)</name>
    <dbReference type="NCBI Taxonomy" id="288705"/>
    <lineage>
        <taxon>Bacteria</taxon>
        <taxon>Bacillati</taxon>
        <taxon>Actinomycetota</taxon>
        <taxon>Actinomycetes</taxon>
        <taxon>Micrococcales</taxon>
        <taxon>Micrococcaceae</taxon>
        <taxon>Renibacterium</taxon>
    </lineage>
</organism>
<feature type="domain" description="RNA polymerase sigma-70 region 2" evidence="8">
    <location>
        <begin position="39"/>
        <end position="99"/>
    </location>
</feature>